<organism evidence="2 3">
    <name type="scientific">Amedibacillus dolichus</name>
    <dbReference type="NCBI Taxonomy" id="31971"/>
    <lineage>
        <taxon>Bacteria</taxon>
        <taxon>Bacillati</taxon>
        <taxon>Bacillota</taxon>
        <taxon>Erysipelotrichia</taxon>
        <taxon>Erysipelotrichales</taxon>
        <taxon>Erysipelotrichaceae</taxon>
        <taxon>Amedibacillus</taxon>
    </lineage>
</organism>
<gene>
    <name evidence="2" type="ORF">QUV96_06910</name>
</gene>
<keyword evidence="1" id="KW-1133">Transmembrane helix</keyword>
<accession>A0ABT7UEI2</accession>
<feature type="transmembrane region" description="Helical" evidence="1">
    <location>
        <begin position="46"/>
        <end position="66"/>
    </location>
</feature>
<evidence type="ECO:0000313" key="3">
    <source>
        <dbReference type="Proteomes" id="UP001529340"/>
    </source>
</evidence>
<reference evidence="2 3" key="3">
    <citation type="submission" date="2023-06" db="EMBL/GenBank/DDBJ databases">
        <authorList>
            <person name="Zeman M."/>
            <person name="Kubasova T."/>
            <person name="Jahodarova E."/>
            <person name="Nykrynova M."/>
            <person name="Rychlik I."/>
        </authorList>
    </citation>
    <scope>NUCLEOTIDE SEQUENCE [LARGE SCALE GENOMIC DNA]</scope>
    <source>
        <strain evidence="2 3">ET39</strain>
    </source>
</reference>
<evidence type="ECO:0000313" key="2">
    <source>
        <dbReference type="EMBL" id="MDM8157363.1"/>
    </source>
</evidence>
<keyword evidence="1" id="KW-0472">Membrane</keyword>
<reference evidence="3" key="2">
    <citation type="submission" date="2023-06" db="EMBL/GenBank/DDBJ databases">
        <title>Identification and characterization of horizontal gene transfer across gut microbiota members of farm animals based on homology search.</title>
        <authorList>
            <person name="Zeman M."/>
            <person name="Kubasova T."/>
            <person name="Jahodarova E."/>
            <person name="Nykrynova M."/>
            <person name="Rychlik I."/>
        </authorList>
    </citation>
    <scope>NUCLEOTIDE SEQUENCE [LARGE SCALE GENOMIC DNA]</scope>
    <source>
        <strain evidence="3">ET39</strain>
    </source>
</reference>
<comment type="caution">
    <text evidence="2">The sequence shown here is derived from an EMBL/GenBank/DDBJ whole genome shotgun (WGS) entry which is preliminary data.</text>
</comment>
<feature type="transmembrane region" description="Helical" evidence="1">
    <location>
        <begin position="12"/>
        <end position="34"/>
    </location>
</feature>
<reference evidence="2 3" key="1">
    <citation type="submission" date="2023-06" db="EMBL/GenBank/DDBJ databases">
        <title>Identification and characterization of horizontal gene transfer across gut microbiota members of farm animals based on homology search.</title>
        <authorList>
            <person name="Schwarzerova J."/>
            <person name="Nykrynova M."/>
            <person name="Jureckova K."/>
            <person name="Cejkova D."/>
            <person name="Rychlik I."/>
        </authorList>
    </citation>
    <scope>NUCLEOTIDE SEQUENCE [LARGE SCALE GENOMIC DNA]</scope>
    <source>
        <strain evidence="2 3">ET39</strain>
    </source>
</reference>
<dbReference type="EMBL" id="JAUDCG010000026">
    <property type="protein sequence ID" value="MDM8157363.1"/>
    <property type="molecule type" value="Genomic_DNA"/>
</dbReference>
<sequence length="75" mass="9074">MKRKRRSKFLEIAEVPALIVILFMFCYQVVYRWFIVLRWETMHVALKIALGVLFVVVVCGLIRRIILQIRFLRNH</sequence>
<dbReference type="Proteomes" id="UP001529340">
    <property type="component" value="Unassembled WGS sequence"/>
</dbReference>
<name>A0ABT7UEI2_9FIRM</name>
<keyword evidence="3" id="KW-1185">Reference proteome</keyword>
<protein>
    <submittedName>
        <fullName evidence="2">Uncharacterized protein</fullName>
    </submittedName>
</protein>
<dbReference type="RefSeq" id="WP_289607822.1">
    <property type="nucleotide sequence ID" value="NZ_JAUDCG010000026.1"/>
</dbReference>
<keyword evidence="1" id="KW-0812">Transmembrane</keyword>
<proteinExistence type="predicted"/>
<evidence type="ECO:0000256" key="1">
    <source>
        <dbReference type="SAM" id="Phobius"/>
    </source>
</evidence>